<reference evidence="10 11" key="1">
    <citation type="submission" date="2019-04" db="EMBL/GenBank/DDBJ databases">
        <authorList>
            <person name="Yang Y."/>
            <person name="Wei D."/>
        </authorList>
    </citation>
    <scope>NUCLEOTIDE SEQUENCE [LARGE SCALE GENOMIC DNA]</scope>
    <source>
        <strain evidence="10 11">L-1-4w-11</strain>
    </source>
</reference>
<feature type="transmembrane region" description="Helical" evidence="8">
    <location>
        <begin position="24"/>
        <end position="42"/>
    </location>
</feature>
<feature type="transmembrane region" description="Helical" evidence="8">
    <location>
        <begin position="133"/>
        <end position="151"/>
    </location>
</feature>
<gene>
    <name evidence="10" type="primary">epsI</name>
    <name evidence="10" type="ORF">FBR43_09225</name>
</gene>
<dbReference type="Pfam" id="PF09721">
    <property type="entry name" value="Exosortase_EpsH"/>
    <property type="match status" value="1"/>
</dbReference>
<organism evidence="10 11">
    <name type="scientific">Sphingomonas baiyangensis</name>
    <dbReference type="NCBI Taxonomy" id="2572576"/>
    <lineage>
        <taxon>Bacteria</taxon>
        <taxon>Pseudomonadati</taxon>
        <taxon>Pseudomonadota</taxon>
        <taxon>Alphaproteobacteria</taxon>
        <taxon>Sphingomonadales</taxon>
        <taxon>Sphingomonadaceae</taxon>
        <taxon>Sphingomonas</taxon>
    </lineage>
</organism>
<dbReference type="Proteomes" id="UP000309138">
    <property type="component" value="Unassembled WGS sequence"/>
</dbReference>
<evidence type="ECO:0000256" key="6">
    <source>
        <dbReference type="ARBA" id="ARBA00022989"/>
    </source>
</evidence>
<keyword evidence="6 8" id="KW-1133">Transmembrane helix</keyword>
<feature type="transmembrane region" description="Helical" evidence="8">
    <location>
        <begin position="48"/>
        <end position="69"/>
    </location>
</feature>
<evidence type="ECO:0000313" key="10">
    <source>
        <dbReference type="EMBL" id="TKD50923.1"/>
    </source>
</evidence>
<dbReference type="NCBIfam" id="TIGR03109">
    <property type="entry name" value="exosort_XrtA"/>
    <property type="match status" value="1"/>
</dbReference>
<proteinExistence type="predicted"/>
<evidence type="ECO:0000256" key="4">
    <source>
        <dbReference type="ARBA" id="ARBA00022692"/>
    </source>
</evidence>
<dbReference type="OrthoDB" id="9797363at2"/>
<feature type="transmembrane region" description="Helical" evidence="8">
    <location>
        <begin position="262"/>
        <end position="283"/>
    </location>
</feature>
<accession>A0A4U1L3Z8</accession>
<keyword evidence="2" id="KW-1003">Cell membrane</keyword>
<evidence type="ECO:0000256" key="1">
    <source>
        <dbReference type="ARBA" id="ARBA00004651"/>
    </source>
</evidence>
<feature type="domain" description="Methanolan biosynthesis EpsI" evidence="9">
    <location>
        <begin position="310"/>
        <end position="497"/>
    </location>
</feature>
<name>A0A4U1L3Z8_9SPHN</name>
<feature type="transmembrane region" description="Helical" evidence="8">
    <location>
        <begin position="222"/>
        <end position="242"/>
    </location>
</feature>
<dbReference type="InterPro" id="IPR017540">
    <property type="entry name" value="Exosortase-1"/>
</dbReference>
<dbReference type="InterPro" id="IPR014263">
    <property type="entry name" value="Methanolan_biosynth_EpsI"/>
</dbReference>
<dbReference type="RefSeq" id="WP_136942870.1">
    <property type="nucleotide sequence ID" value="NZ_SWKR01000002.1"/>
</dbReference>
<feature type="transmembrane region" description="Helical" evidence="8">
    <location>
        <begin position="107"/>
        <end position="126"/>
    </location>
</feature>
<evidence type="ECO:0000259" key="9">
    <source>
        <dbReference type="Pfam" id="PF11984"/>
    </source>
</evidence>
<feature type="transmembrane region" description="Helical" evidence="8">
    <location>
        <begin position="196"/>
        <end position="215"/>
    </location>
</feature>
<keyword evidence="7 8" id="KW-0472">Membrane</keyword>
<evidence type="ECO:0000256" key="8">
    <source>
        <dbReference type="SAM" id="Phobius"/>
    </source>
</evidence>
<feature type="transmembrane region" description="Helical" evidence="8">
    <location>
        <begin position="304"/>
        <end position="329"/>
    </location>
</feature>
<sequence>MTIALDHREFSAARADLAGWRRHALWLAAAWAAILLVFRADAGDLAGIYWNSTTFGHCLFVLPIVGWLVWQRRADLPAVPVAAWAPALAIVAGGAFVWFAGAVAGVALARHLGLVLMLQGAVVTLLGIQATRALLFPIAYLLFLVPFGEFLEAPLQDFTVTLMMPLLHVVRIPAQVDGVLITTPAGYFEVAEACSGAKFVIAMLAYGVLAANVCFVSWRRRLGFLGIAIVIPMLANVLRAWGTIVAAELTSVEAATGLDHIVYGWVFFALVMAMVLAAGWRWFDRDPDASWFDPTRLQSPVRGRIDAGLALAAILMIAGGAAGAAHAIAERHATLPARIDLPQVPGWTRVAVDTQAPFVPNYPGADHFVYGRYADDRGVRVDLAVALYGAQHEGKEMVGFGIGPIAENDRWIRIDDLPPLMGGAALRMTHAGPVNRETVTWNHIGAIVTGDPQRVKLETLRVKLLRGDQAGVAVVMSAVQAPGIDTRAAIRRFLVAAGGIETIADGVTGTAK</sequence>
<evidence type="ECO:0000256" key="5">
    <source>
        <dbReference type="ARBA" id="ARBA00022801"/>
    </source>
</evidence>
<dbReference type="AlphaFoldDB" id="A0A4U1L3Z8"/>
<dbReference type="NCBIfam" id="TIGR02914">
    <property type="entry name" value="EpsI_fam"/>
    <property type="match status" value="1"/>
</dbReference>
<evidence type="ECO:0000256" key="3">
    <source>
        <dbReference type="ARBA" id="ARBA00022670"/>
    </source>
</evidence>
<dbReference type="GO" id="GO:0006508">
    <property type="term" value="P:proteolysis"/>
    <property type="evidence" value="ECO:0007669"/>
    <property type="project" value="UniProtKB-KW"/>
</dbReference>
<evidence type="ECO:0000256" key="2">
    <source>
        <dbReference type="ARBA" id="ARBA00022475"/>
    </source>
</evidence>
<dbReference type="NCBIfam" id="TIGR04178">
    <property type="entry name" value="exo_archaeo"/>
    <property type="match status" value="1"/>
</dbReference>
<dbReference type="GO" id="GO:0005886">
    <property type="term" value="C:plasma membrane"/>
    <property type="evidence" value="ECO:0007669"/>
    <property type="project" value="UniProtKB-SubCell"/>
</dbReference>
<dbReference type="EMBL" id="SWKR01000002">
    <property type="protein sequence ID" value="TKD50923.1"/>
    <property type="molecule type" value="Genomic_DNA"/>
</dbReference>
<dbReference type="InterPro" id="IPR013426">
    <property type="entry name" value="EpsH-like"/>
</dbReference>
<evidence type="ECO:0000313" key="11">
    <source>
        <dbReference type="Proteomes" id="UP000309138"/>
    </source>
</evidence>
<feature type="transmembrane region" description="Helical" evidence="8">
    <location>
        <begin position="81"/>
        <end position="101"/>
    </location>
</feature>
<dbReference type="GO" id="GO:0008233">
    <property type="term" value="F:peptidase activity"/>
    <property type="evidence" value="ECO:0007669"/>
    <property type="project" value="UniProtKB-KW"/>
</dbReference>
<dbReference type="InterPro" id="IPR026392">
    <property type="entry name" value="Exo/Archaeosortase_dom"/>
</dbReference>
<evidence type="ECO:0000256" key="7">
    <source>
        <dbReference type="ARBA" id="ARBA00023136"/>
    </source>
</evidence>
<keyword evidence="3" id="KW-0645">Protease</keyword>
<comment type="subcellular location">
    <subcellularLocation>
        <location evidence="1">Cell membrane</location>
        <topology evidence="1">Multi-pass membrane protein</topology>
    </subcellularLocation>
</comment>
<dbReference type="InterPro" id="IPR019127">
    <property type="entry name" value="Exosortase"/>
</dbReference>
<dbReference type="Pfam" id="PF11984">
    <property type="entry name" value="DUF3485"/>
    <property type="match status" value="1"/>
</dbReference>
<keyword evidence="5" id="KW-0378">Hydrolase</keyword>
<dbReference type="NCBIfam" id="TIGR02602">
    <property type="entry name" value="8TM_EpsH"/>
    <property type="match status" value="1"/>
</dbReference>
<keyword evidence="11" id="KW-1185">Reference proteome</keyword>
<keyword evidence="4 8" id="KW-0812">Transmembrane</keyword>
<comment type="caution">
    <text evidence="10">The sequence shown here is derived from an EMBL/GenBank/DDBJ whole genome shotgun (WGS) entry which is preliminary data.</text>
</comment>
<protein>
    <submittedName>
        <fullName evidence="10">EpsI family protein</fullName>
    </submittedName>
</protein>